<evidence type="ECO:0000259" key="8">
    <source>
        <dbReference type="PROSITE" id="PS50850"/>
    </source>
</evidence>
<keyword evidence="4 7" id="KW-1133">Transmembrane helix</keyword>
<dbReference type="SUPFAM" id="SSF103473">
    <property type="entry name" value="MFS general substrate transporter"/>
    <property type="match status" value="1"/>
</dbReference>
<evidence type="ECO:0000313" key="10">
    <source>
        <dbReference type="Proteomes" id="UP001278766"/>
    </source>
</evidence>
<dbReference type="EMBL" id="JAUEPN010000009">
    <property type="protein sequence ID" value="KAK3291396.1"/>
    <property type="molecule type" value="Genomic_DNA"/>
</dbReference>
<feature type="transmembrane region" description="Helical" evidence="7">
    <location>
        <begin position="431"/>
        <end position="456"/>
    </location>
</feature>
<evidence type="ECO:0000256" key="4">
    <source>
        <dbReference type="ARBA" id="ARBA00022989"/>
    </source>
</evidence>
<dbReference type="RefSeq" id="XP_062654910.1">
    <property type="nucleotide sequence ID" value="XM_062801913.1"/>
</dbReference>
<dbReference type="GeneID" id="87838861"/>
<feature type="transmembrane region" description="Helical" evidence="7">
    <location>
        <begin position="186"/>
        <end position="210"/>
    </location>
</feature>
<dbReference type="PROSITE" id="PS50850">
    <property type="entry name" value="MFS"/>
    <property type="match status" value="1"/>
</dbReference>
<gene>
    <name evidence="9" type="ORF">B0H64DRAFT_366603</name>
</gene>
<keyword evidence="10" id="KW-1185">Reference proteome</keyword>
<dbReference type="Pfam" id="PF07690">
    <property type="entry name" value="MFS_1"/>
    <property type="match status" value="1"/>
</dbReference>
<organism evidence="9 10">
    <name type="scientific">Chaetomium fimeti</name>
    <dbReference type="NCBI Taxonomy" id="1854472"/>
    <lineage>
        <taxon>Eukaryota</taxon>
        <taxon>Fungi</taxon>
        <taxon>Dikarya</taxon>
        <taxon>Ascomycota</taxon>
        <taxon>Pezizomycotina</taxon>
        <taxon>Sordariomycetes</taxon>
        <taxon>Sordariomycetidae</taxon>
        <taxon>Sordariales</taxon>
        <taxon>Chaetomiaceae</taxon>
        <taxon>Chaetomium</taxon>
    </lineage>
</organism>
<feature type="transmembrane region" description="Helical" evidence="7">
    <location>
        <begin position="326"/>
        <end position="347"/>
    </location>
</feature>
<proteinExistence type="predicted"/>
<evidence type="ECO:0000256" key="2">
    <source>
        <dbReference type="ARBA" id="ARBA00022448"/>
    </source>
</evidence>
<evidence type="ECO:0000256" key="7">
    <source>
        <dbReference type="SAM" id="Phobius"/>
    </source>
</evidence>
<dbReference type="GO" id="GO:0016020">
    <property type="term" value="C:membrane"/>
    <property type="evidence" value="ECO:0007669"/>
    <property type="project" value="UniProtKB-SubCell"/>
</dbReference>
<feature type="transmembrane region" description="Helical" evidence="7">
    <location>
        <begin position="293"/>
        <end position="314"/>
    </location>
</feature>
<comment type="subcellular location">
    <subcellularLocation>
        <location evidence="1">Membrane</location>
        <topology evidence="1">Multi-pass membrane protein</topology>
    </subcellularLocation>
</comment>
<feature type="region of interest" description="Disordered" evidence="6">
    <location>
        <begin position="1"/>
        <end position="49"/>
    </location>
</feature>
<feature type="compositionally biased region" description="Low complexity" evidence="6">
    <location>
        <begin position="1"/>
        <end position="15"/>
    </location>
</feature>
<evidence type="ECO:0000256" key="6">
    <source>
        <dbReference type="SAM" id="MobiDB-lite"/>
    </source>
</evidence>
<protein>
    <submittedName>
        <fullName evidence="9">Major facilitator superfamily domain-containing protein</fullName>
    </submittedName>
</protein>
<feature type="transmembrane region" description="Helical" evidence="7">
    <location>
        <begin position="129"/>
        <end position="148"/>
    </location>
</feature>
<feature type="domain" description="Major facilitator superfamily (MFS) profile" evidence="8">
    <location>
        <begin position="58"/>
        <end position="490"/>
    </location>
</feature>
<evidence type="ECO:0000256" key="5">
    <source>
        <dbReference type="ARBA" id="ARBA00023136"/>
    </source>
</evidence>
<dbReference type="GO" id="GO:0022857">
    <property type="term" value="F:transmembrane transporter activity"/>
    <property type="evidence" value="ECO:0007669"/>
    <property type="project" value="InterPro"/>
</dbReference>
<comment type="caution">
    <text evidence="9">The sequence shown here is derived from an EMBL/GenBank/DDBJ whole genome shotgun (WGS) entry which is preliminary data.</text>
</comment>
<dbReference type="InterPro" id="IPR020846">
    <property type="entry name" value="MFS_dom"/>
</dbReference>
<evidence type="ECO:0000256" key="1">
    <source>
        <dbReference type="ARBA" id="ARBA00004141"/>
    </source>
</evidence>
<dbReference type="AlphaFoldDB" id="A0AAE0H9E8"/>
<dbReference type="InterPro" id="IPR036259">
    <property type="entry name" value="MFS_trans_sf"/>
</dbReference>
<keyword evidence="5 7" id="KW-0472">Membrane</keyword>
<feature type="transmembrane region" description="Helical" evidence="7">
    <location>
        <begin position="468"/>
        <end position="487"/>
    </location>
</feature>
<keyword evidence="3 7" id="KW-0812">Transmembrane</keyword>
<reference evidence="9" key="1">
    <citation type="journal article" date="2023" name="Mol. Phylogenet. Evol.">
        <title>Genome-scale phylogeny and comparative genomics of the fungal order Sordariales.</title>
        <authorList>
            <person name="Hensen N."/>
            <person name="Bonometti L."/>
            <person name="Westerberg I."/>
            <person name="Brannstrom I.O."/>
            <person name="Guillou S."/>
            <person name="Cros-Aarteil S."/>
            <person name="Calhoun S."/>
            <person name="Haridas S."/>
            <person name="Kuo A."/>
            <person name="Mondo S."/>
            <person name="Pangilinan J."/>
            <person name="Riley R."/>
            <person name="LaButti K."/>
            <person name="Andreopoulos B."/>
            <person name="Lipzen A."/>
            <person name="Chen C."/>
            <person name="Yan M."/>
            <person name="Daum C."/>
            <person name="Ng V."/>
            <person name="Clum A."/>
            <person name="Steindorff A."/>
            <person name="Ohm R.A."/>
            <person name="Martin F."/>
            <person name="Silar P."/>
            <person name="Natvig D.O."/>
            <person name="Lalanne C."/>
            <person name="Gautier V."/>
            <person name="Ament-Velasquez S.L."/>
            <person name="Kruys A."/>
            <person name="Hutchinson M.I."/>
            <person name="Powell A.J."/>
            <person name="Barry K."/>
            <person name="Miller A.N."/>
            <person name="Grigoriev I.V."/>
            <person name="Debuchy R."/>
            <person name="Gladieux P."/>
            <person name="Hiltunen Thoren M."/>
            <person name="Johannesson H."/>
        </authorList>
    </citation>
    <scope>NUCLEOTIDE SEQUENCE</scope>
    <source>
        <strain evidence="9">CBS 168.71</strain>
    </source>
</reference>
<dbReference type="InterPro" id="IPR001958">
    <property type="entry name" value="Tet-R_TetA/multi-R_MdtG-like"/>
</dbReference>
<dbReference type="PANTHER" id="PTHR23504">
    <property type="entry name" value="MAJOR FACILITATOR SUPERFAMILY DOMAIN-CONTAINING PROTEIN 10"/>
    <property type="match status" value="1"/>
</dbReference>
<accession>A0AAE0H9E8</accession>
<dbReference type="InterPro" id="IPR011701">
    <property type="entry name" value="MFS"/>
</dbReference>
<name>A0AAE0H9E8_9PEZI</name>
<dbReference type="Proteomes" id="UP001278766">
    <property type="component" value="Unassembled WGS sequence"/>
</dbReference>
<keyword evidence="2" id="KW-0813">Transport</keyword>
<evidence type="ECO:0000256" key="3">
    <source>
        <dbReference type="ARBA" id="ARBA00022692"/>
    </source>
</evidence>
<dbReference type="Gene3D" id="1.20.1250.20">
    <property type="entry name" value="MFS general substrate transporter like domains"/>
    <property type="match status" value="1"/>
</dbReference>
<dbReference type="PRINTS" id="PR01035">
    <property type="entry name" value="TCRTETA"/>
</dbReference>
<feature type="transmembrane region" description="Helical" evidence="7">
    <location>
        <begin position="154"/>
        <end position="174"/>
    </location>
</feature>
<feature type="transmembrane region" description="Helical" evidence="7">
    <location>
        <begin position="359"/>
        <end position="377"/>
    </location>
</feature>
<dbReference type="CDD" id="cd17330">
    <property type="entry name" value="MFS_SLC46_TetA_like"/>
    <property type="match status" value="1"/>
</dbReference>
<evidence type="ECO:0000313" key="9">
    <source>
        <dbReference type="EMBL" id="KAK3291396.1"/>
    </source>
</evidence>
<dbReference type="PANTHER" id="PTHR23504:SF3">
    <property type="entry name" value="MAJOR FACILITATOR SUPERFAMILY (MFS) PROFILE DOMAIN-CONTAINING PROTEIN"/>
    <property type="match status" value="1"/>
</dbReference>
<feature type="transmembrane region" description="Helical" evidence="7">
    <location>
        <begin position="230"/>
        <end position="252"/>
    </location>
</feature>
<feature type="transmembrane region" description="Helical" evidence="7">
    <location>
        <begin position="96"/>
        <end position="117"/>
    </location>
</feature>
<reference evidence="9" key="2">
    <citation type="submission" date="2023-06" db="EMBL/GenBank/DDBJ databases">
        <authorList>
            <consortium name="Lawrence Berkeley National Laboratory"/>
            <person name="Haridas S."/>
            <person name="Hensen N."/>
            <person name="Bonometti L."/>
            <person name="Westerberg I."/>
            <person name="Brannstrom I.O."/>
            <person name="Guillou S."/>
            <person name="Cros-Aarteil S."/>
            <person name="Calhoun S."/>
            <person name="Kuo A."/>
            <person name="Mondo S."/>
            <person name="Pangilinan J."/>
            <person name="Riley R."/>
            <person name="Labutti K."/>
            <person name="Andreopoulos B."/>
            <person name="Lipzen A."/>
            <person name="Chen C."/>
            <person name="Yanf M."/>
            <person name="Daum C."/>
            <person name="Ng V."/>
            <person name="Clum A."/>
            <person name="Steindorff A."/>
            <person name="Ohm R."/>
            <person name="Martin F."/>
            <person name="Silar P."/>
            <person name="Natvig D."/>
            <person name="Lalanne C."/>
            <person name="Gautier V."/>
            <person name="Ament-Velasquez S.L."/>
            <person name="Kruys A."/>
            <person name="Hutchinson M.I."/>
            <person name="Powell A.J."/>
            <person name="Barry K."/>
            <person name="Miller A.N."/>
            <person name="Grigoriev I.V."/>
            <person name="Debuchy R."/>
            <person name="Gladieux P."/>
            <person name="Thoren M.H."/>
            <person name="Johannesson H."/>
        </authorList>
    </citation>
    <scope>NUCLEOTIDE SEQUENCE</scope>
    <source>
        <strain evidence="9">CBS 168.71</strain>
    </source>
</reference>
<feature type="transmembrane region" description="Helical" evidence="7">
    <location>
        <begin position="392"/>
        <end position="419"/>
    </location>
</feature>
<feature type="transmembrane region" description="Helical" evidence="7">
    <location>
        <begin position="59"/>
        <end position="84"/>
    </location>
</feature>
<sequence length="501" mass="53235">MSSSPAPFSWSSSEPCDGTSEETPLLHPKGSSLGKHTNPTPRAEDDLCCPEKPLPKGQILLLCFARMMEPIAFFSIFPFIAQMVQKNGQLPESDVGFYSGLIESLFSATQMVVLIFWGRLADQIGRKPVLLCSLVGLAIGPVLFCLATTIPEMIFFRCLAGMFSGSDLIIRTMIAENSTPKTQAKAFGWFSIGGNLGIFLGPVVGGALASPATQYPALFGGMEFFERHPYALPGIATGVISLTGALTVALFLKETLPQEEGRQDSSPSQQQPAPVMSVSEIVQAPGVMLVLSLYGHVMLLAYAFTAILPILLYTPVDLGGLGFGPSLISLIMAAEAASQALWLLLAFPPLHRRYGAKGVLRACGIAYPLTFAGYILLNQMLRRGEGNSVVMAWFWVACAIESLVGPGVAMSFTAAQLALNEATPSPQVLSTLNAMALTAASAVRAIAPGAVSAAYAVGVRSRLLDGQLIWIGLIPLASILGVIAKWLPERRGENSEEVNDA</sequence>